<dbReference type="KEGG" id="pfr:PFREUD_07670"/>
<accession>D7GCN7</accession>
<dbReference type="Proteomes" id="UP000000936">
    <property type="component" value="Chromosome"/>
</dbReference>
<gene>
    <name evidence="2" type="ordered locus">PFREUD_07670</name>
</gene>
<feature type="region of interest" description="Disordered" evidence="1">
    <location>
        <begin position="1"/>
        <end position="53"/>
    </location>
</feature>
<dbReference type="EMBL" id="FN806773">
    <property type="protein sequence ID" value="CBL56298.1"/>
    <property type="molecule type" value="Genomic_DNA"/>
</dbReference>
<organism evidence="2 3">
    <name type="scientific">Propionibacterium freudenreichii subsp. shermanii (strain ATCC 9614 / DSM 4902 / CIP 103027 / NCIMB 8099 / CIRM-BIA1)</name>
    <dbReference type="NCBI Taxonomy" id="754252"/>
    <lineage>
        <taxon>Bacteria</taxon>
        <taxon>Bacillati</taxon>
        <taxon>Actinomycetota</taxon>
        <taxon>Actinomycetes</taxon>
        <taxon>Propionibacteriales</taxon>
        <taxon>Propionibacteriaceae</taxon>
        <taxon>Propionibacterium</taxon>
    </lineage>
</organism>
<dbReference type="STRING" id="754252.PFREUD_07670"/>
<keyword evidence="3" id="KW-1185">Reference proteome</keyword>
<evidence type="ECO:0000313" key="2">
    <source>
        <dbReference type="EMBL" id="CBL56298.1"/>
    </source>
</evidence>
<feature type="compositionally biased region" description="Polar residues" evidence="1">
    <location>
        <begin position="15"/>
        <end position="30"/>
    </location>
</feature>
<reference evidence="2 3" key="1">
    <citation type="journal article" date="2010" name="PLoS ONE">
        <title>The complete genome of Propionibacterium freudenreichii CIRM-BIA1, a hardy actinobacterium with food and probiotic applications.</title>
        <authorList>
            <person name="Falentin H."/>
            <person name="Deutsch S.M."/>
            <person name="Jan G."/>
            <person name="Loux V."/>
            <person name="Thierry A."/>
            <person name="Parayre S."/>
            <person name="Maillard M.B."/>
            <person name="Dherbecourt J."/>
            <person name="Cousin F.J."/>
            <person name="Jardin J."/>
            <person name="Siguier P."/>
            <person name="Couloux A."/>
            <person name="Barbe V."/>
            <person name="Vacherie B."/>
            <person name="Wincker P."/>
            <person name="Gibrat J.F."/>
            <person name="Gaillardin C."/>
            <person name="Lortal S."/>
        </authorList>
    </citation>
    <scope>NUCLEOTIDE SEQUENCE [LARGE SCALE GENOMIC DNA]</scope>
    <source>
        <strain evidence="3">ATCC 9614 / DSM 4902 / CIP 103027 / NCIMB 8099 / CIRM-BIA1</strain>
    </source>
</reference>
<evidence type="ECO:0000256" key="1">
    <source>
        <dbReference type="SAM" id="MobiDB-lite"/>
    </source>
</evidence>
<dbReference type="AlphaFoldDB" id="D7GCN7"/>
<evidence type="ECO:0000313" key="3">
    <source>
        <dbReference type="Proteomes" id="UP000000936"/>
    </source>
</evidence>
<name>D7GCN7_PROFC</name>
<dbReference type="HOGENOM" id="CLU_3064973_0_0_11"/>
<sequence>MEEVGSDLAMPMSPKTCQQRQHLLTPSRFQMSDPAREGRVWHSGTISDAEEHL</sequence>
<proteinExistence type="predicted"/>
<protein>
    <submittedName>
        <fullName evidence="2">Uncharacterized protein</fullName>
    </submittedName>
</protein>